<dbReference type="NCBIfam" id="TIGR01716">
    <property type="entry name" value="RGG_Cterm"/>
    <property type="match status" value="1"/>
</dbReference>
<dbReference type="PANTHER" id="PTHR37038:SF12">
    <property type="entry name" value="TRANSCRIPTIONAL REGULATOR"/>
    <property type="match status" value="1"/>
</dbReference>
<dbReference type="Pfam" id="PF21259">
    <property type="entry name" value="Rgg_C"/>
    <property type="match status" value="1"/>
</dbReference>
<gene>
    <name evidence="2" type="primary">mutR</name>
    <name evidence="2" type="ORF">LACPI_2236</name>
</gene>
<dbReference type="SUPFAM" id="SSF47413">
    <property type="entry name" value="lambda repressor-like DNA-binding domains"/>
    <property type="match status" value="1"/>
</dbReference>
<evidence type="ECO:0000313" key="2">
    <source>
        <dbReference type="EMBL" id="CEN29436.1"/>
    </source>
</evidence>
<dbReference type="InterPro" id="IPR001387">
    <property type="entry name" value="Cro/C1-type_HTH"/>
</dbReference>
<dbReference type="EMBL" id="LN774769">
    <property type="protein sequence ID" value="CEN29436.1"/>
    <property type="molecule type" value="Genomic_DNA"/>
</dbReference>
<evidence type="ECO:0000313" key="3">
    <source>
        <dbReference type="Proteomes" id="UP000033166"/>
    </source>
</evidence>
<evidence type="ECO:0000259" key="1">
    <source>
        <dbReference type="Pfam" id="PF21259"/>
    </source>
</evidence>
<protein>
    <submittedName>
        <fullName evidence="2">Transcriptional regulator MutR</fullName>
    </submittedName>
</protein>
<dbReference type="Proteomes" id="UP000033166">
    <property type="component" value="Chromosome I"/>
</dbReference>
<dbReference type="CDD" id="cd00093">
    <property type="entry name" value="HTH_XRE"/>
    <property type="match status" value="1"/>
</dbReference>
<reference evidence="3" key="1">
    <citation type="submission" date="2015-01" db="EMBL/GenBank/DDBJ databases">
        <authorList>
            <person name="Andreevskaya M."/>
        </authorList>
    </citation>
    <scope>NUCLEOTIDE SEQUENCE [LARGE SCALE GENOMIC DNA]</scope>
    <source>
        <strain evidence="3">MKFS47</strain>
    </source>
</reference>
<dbReference type="PANTHER" id="PTHR37038">
    <property type="entry name" value="TRANSCRIPTIONAL REGULATOR-RELATED"/>
    <property type="match status" value="1"/>
</dbReference>
<organism evidence="2 3">
    <name type="scientific">Pseudolactococcus piscium MKFS47</name>
    <dbReference type="NCBI Taxonomy" id="297352"/>
    <lineage>
        <taxon>Bacteria</taxon>
        <taxon>Bacillati</taxon>
        <taxon>Bacillota</taxon>
        <taxon>Bacilli</taxon>
        <taxon>Lactobacillales</taxon>
        <taxon>Streptococcaceae</taxon>
        <taxon>Pseudolactococcus</taxon>
    </lineage>
</organism>
<dbReference type="GO" id="GO:0003677">
    <property type="term" value="F:DNA binding"/>
    <property type="evidence" value="ECO:0007669"/>
    <property type="project" value="InterPro"/>
</dbReference>
<dbReference type="InterPro" id="IPR010982">
    <property type="entry name" value="Lambda_DNA-bd_dom_sf"/>
</dbReference>
<name>A0A0D6E064_9LACT</name>
<accession>A0A0D6E064</accession>
<feature type="domain" description="HTH-type transcriptional regulator Rgg C-terminal" evidence="1">
    <location>
        <begin position="108"/>
        <end position="276"/>
    </location>
</feature>
<dbReference type="RefSeq" id="WP_047916407.1">
    <property type="nucleotide sequence ID" value="NZ_LN774769.1"/>
</dbReference>
<dbReference type="InterPro" id="IPR010057">
    <property type="entry name" value="Transcription_activator_Rgg_C"/>
</dbReference>
<sequence length="286" mass="32921">MEKELIGQNIWDYYHQVRRDRGYSMGDVAISNPYLTTSQLSRFESGQNMLSIDRFLAAVSGLNMTTCEFFALRDNQPSYYQRFSQKMMLAVMAKDILALKAMLKPNAKMKLDKLYNLIVKAAILDVNGEKLTTSCEKAFLGTYLLLLPHWTVFDVNLFSACLDILDKTEVYALGQDMLASNSLATLLSQNAEAVKKALLNLYLFFITRQYVSWAVHIQDLLEQLLTEWDMAEKISLHIAKNFLVYQQEKTPEMLAEIQGDFAILERFEVAGMAKRFRRIFDQLNQD</sequence>
<dbReference type="AlphaFoldDB" id="A0A0D6E064"/>
<dbReference type="KEGG" id="lpk:LACPI_2236"/>
<proteinExistence type="predicted"/>
<dbReference type="STRING" id="1364.LP2241_50566"/>
<dbReference type="HOGENOM" id="CLU_072045_1_3_9"/>
<dbReference type="InterPro" id="IPR053163">
    <property type="entry name" value="HTH-type_regulator_Rgg"/>
</dbReference>